<feature type="non-terminal residue" evidence="2">
    <location>
        <position position="320"/>
    </location>
</feature>
<dbReference type="InterPro" id="IPR038717">
    <property type="entry name" value="Tc1-like_DDE_dom"/>
</dbReference>
<reference evidence="2" key="1">
    <citation type="submission" date="2013-11" db="EMBL/GenBank/DDBJ databases">
        <title>The Genome Sequence of Phytophthora parasitica IAC_01/95.</title>
        <authorList>
            <consortium name="The Broad Institute Genomics Platform"/>
            <person name="Russ C."/>
            <person name="Tyler B."/>
            <person name="Panabieres F."/>
            <person name="Shan W."/>
            <person name="Tripathy S."/>
            <person name="Grunwald N."/>
            <person name="Machado M."/>
            <person name="Johnson C.S."/>
            <person name="Arredondo F."/>
            <person name="Hong C."/>
            <person name="Coffey M."/>
            <person name="Young S.K."/>
            <person name="Zeng Q."/>
            <person name="Gargeya S."/>
            <person name="Fitzgerald M."/>
            <person name="Abouelleil A."/>
            <person name="Alvarado L."/>
            <person name="Chapman S.B."/>
            <person name="Gainer-Dewar J."/>
            <person name="Goldberg J."/>
            <person name="Griggs A."/>
            <person name="Gujja S."/>
            <person name="Hansen M."/>
            <person name="Howarth C."/>
            <person name="Imamovic A."/>
            <person name="Ireland A."/>
            <person name="Larimer J."/>
            <person name="McCowan C."/>
            <person name="Murphy C."/>
            <person name="Pearson M."/>
            <person name="Poon T.W."/>
            <person name="Priest M."/>
            <person name="Roberts A."/>
            <person name="Saif S."/>
            <person name="Shea T."/>
            <person name="Sykes S."/>
            <person name="Wortman J."/>
            <person name="Nusbaum C."/>
            <person name="Birren B."/>
        </authorList>
    </citation>
    <scope>NUCLEOTIDE SEQUENCE [LARGE SCALE GENOMIC DNA]</scope>
    <source>
        <strain evidence="2">IAC_01/95</strain>
    </source>
</reference>
<dbReference type="Gene3D" id="3.30.420.10">
    <property type="entry name" value="Ribonuclease H-like superfamily/Ribonuclease H"/>
    <property type="match status" value="1"/>
</dbReference>
<dbReference type="Proteomes" id="UP000054532">
    <property type="component" value="Unassembled WGS sequence"/>
</dbReference>
<protein>
    <recommendedName>
        <fullName evidence="1">Tc1-like transposase DDE domain-containing protein</fullName>
    </recommendedName>
</protein>
<proteinExistence type="predicted"/>
<accession>W2NDW1</accession>
<dbReference type="AlphaFoldDB" id="W2NDW1"/>
<name>W2NDW1_PHYNI</name>
<gene>
    <name evidence="2" type="ORF">L914_08951</name>
</gene>
<organism evidence="2">
    <name type="scientific">Phytophthora nicotianae</name>
    <name type="common">Potato buckeye rot agent</name>
    <name type="synonym">Phytophthora parasitica</name>
    <dbReference type="NCBI Taxonomy" id="4792"/>
    <lineage>
        <taxon>Eukaryota</taxon>
        <taxon>Sar</taxon>
        <taxon>Stramenopiles</taxon>
        <taxon>Oomycota</taxon>
        <taxon>Peronosporomycetes</taxon>
        <taxon>Peronosporales</taxon>
        <taxon>Peronosporaceae</taxon>
        <taxon>Phytophthora</taxon>
    </lineage>
</organism>
<dbReference type="Pfam" id="PF13358">
    <property type="entry name" value="DDE_3"/>
    <property type="match status" value="1"/>
</dbReference>
<dbReference type="GO" id="GO:0003676">
    <property type="term" value="F:nucleic acid binding"/>
    <property type="evidence" value="ECO:0007669"/>
    <property type="project" value="InterPro"/>
</dbReference>
<dbReference type="InterPro" id="IPR036397">
    <property type="entry name" value="RNaseH_sf"/>
</dbReference>
<feature type="domain" description="Tc1-like transposase DDE" evidence="1">
    <location>
        <begin position="135"/>
        <end position="259"/>
    </location>
</feature>
<evidence type="ECO:0000313" key="2">
    <source>
        <dbReference type="EMBL" id="ETM46123.1"/>
    </source>
</evidence>
<dbReference type="VEuPathDB" id="FungiDB:PPTG_12293"/>
<dbReference type="EMBL" id="KI692985">
    <property type="protein sequence ID" value="ETM46123.1"/>
    <property type="molecule type" value="Genomic_DNA"/>
</dbReference>
<sequence length="320" mass="35761">MGSQRVGRFCVRTQRDESGSCRNHILSTTARNIVKRGSADVKTRGGARAASTKFTPEMEESLVEYQEDNCQYRLAQVSDMLSFDFGVTVSTSRIARSSVRVDLEPAITNIEKRRIFGEALLKHAYRVTNYNLCFKRTQGRAPVGECAVVKLPPSKGENLQVHCAVSHEVGLVHYATCRGSIKMKNNAAFVDAMKAHPVYQEHFEVMMIVVVLDNAAIHNETEDIAQGRNDLELLGLGPYSPMCNPIKGCFSASKARIKRCLSLSHGIMFDAPYGEKTELRMQLLKRTAERCISCIDLRLVNKMARPCALSVLWIFISRVL</sequence>
<evidence type="ECO:0000259" key="1">
    <source>
        <dbReference type="Pfam" id="PF13358"/>
    </source>
</evidence>